<accession>X1HXW2</accession>
<evidence type="ECO:0000313" key="2">
    <source>
        <dbReference type="EMBL" id="GAH74317.1"/>
    </source>
</evidence>
<protein>
    <submittedName>
        <fullName evidence="2">Uncharacterized protein</fullName>
    </submittedName>
</protein>
<gene>
    <name evidence="2" type="ORF">S03H2_49689</name>
</gene>
<proteinExistence type="predicted"/>
<feature type="region of interest" description="Disordered" evidence="1">
    <location>
        <begin position="1"/>
        <end position="22"/>
    </location>
</feature>
<evidence type="ECO:0000256" key="1">
    <source>
        <dbReference type="SAM" id="MobiDB-lite"/>
    </source>
</evidence>
<feature type="non-terminal residue" evidence="2">
    <location>
        <position position="53"/>
    </location>
</feature>
<sequence>MEQKKSGERSRRNQYRRELPPIGTKLKATYRGKEYIAEIVSSSTDPDRRAILF</sequence>
<comment type="caution">
    <text evidence="2">The sequence shown here is derived from an EMBL/GenBank/DDBJ whole genome shotgun (WGS) entry which is preliminary data.</text>
</comment>
<dbReference type="AlphaFoldDB" id="X1HXW2"/>
<organism evidence="2">
    <name type="scientific">marine sediment metagenome</name>
    <dbReference type="NCBI Taxonomy" id="412755"/>
    <lineage>
        <taxon>unclassified sequences</taxon>
        <taxon>metagenomes</taxon>
        <taxon>ecological metagenomes</taxon>
    </lineage>
</organism>
<name>X1HXW2_9ZZZZ</name>
<reference evidence="2" key="1">
    <citation type="journal article" date="2014" name="Front. Microbiol.">
        <title>High frequency of phylogenetically diverse reductive dehalogenase-homologous genes in deep subseafloor sedimentary metagenomes.</title>
        <authorList>
            <person name="Kawai M."/>
            <person name="Futagami T."/>
            <person name="Toyoda A."/>
            <person name="Takaki Y."/>
            <person name="Nishi S."/>
            <person name="Hori S."/>
            <person name="Arai W."/>
            <person name="Tsubouchi T."/>
            <person name="Morono Y."/>
            <person name="Uchiyama I."/>
            <person name="Ito T."/>
            <person name="Fujiyama A."/>
            <person name="Inagaki F."/>
            <person name="Takami H."/>
        </authorList>
    </citation>
    <scope>NUCLEOTIDE SEQUENCE</scope>
    <source>
        <strain evidence="2">Expedition CK06-06</strain>
    </source>
</reference>
<dbReference type="EMBL" id="BARU01031417">
    <property type="protein sequence ID" value="GAH74317.1"/>
    <property type="molecule type" value="Genomic_DNA"/>
</dbReference>
<feature type="compositionally biased region" description="Basic and acidic residues" evidence="1">
    <location>
        <begin position="1"/>
        <end position="19"/>
    </location>
</feature>